<dbReference type="EMBL" id="JAMSHJ010000003">
    <property type="protein sequence ID" value="KAI5430858.1"/>
    <property type="molecule type" value="Genomic_DNA"/>
</dbReference>
<reference evidence="1 2" key="1">
    <citation type="journal article" date="2022" name="Nat. Genet.">
        <title>Improved pea reference genome and pan-genome highlight genomic features and evolutionary characteristics.</title>
        <authorList>
            <person name="Yang T."/>
            <person name="Liu R."/>
            <person name="Luo Y."/>
            <person name="Hu S."/>
            <person name="Wang D."/>
            <person name="Wang C."/>
            <person name="Pandey M.K."/>
            <person name="Ge S."/>
            <person name="Xu Q."/>
            <person name="Li N."/>
            <person name="Li G."/>
            <person name="Huang Y."/>
            <person name="Saxena R.K."/>
            <person name="Ji Y."/>
            <person name="Li M."/>
            <person name="Yan X."/>
            <person name="He Y."/>
            <person name="Liu Y."/>
            <person name="Wang X."/>
            <person name="Xiang C."/>
            <person name="Varshney R.K."/>
            <person name="Ding H."/>
            <person name="Gao S."/>
            <person name="Zong X."/>
        </authorList>
    </citation>
    <scope>NUCLEOTIDE SEQUENCE [LARGE SCALE GENOMIC DNA]</scope>
    <source>
        <strain evidence="1 2">cv. Zhongwan 6</strain>
    </source>
</reference>
<dbReference type="InterPro" id="IPR011042">
    <property type="entry name" value="6-blade_b-propeller_TolB-like"/>
</dbReference>
<dbReference type="PANTHER" id="PTHR13833">
    <property type="match status" value="1"/>
</dbReference>
<dbReference type="SUPFAM" id="SSF101898">
    <property type="entry name" value="NHL repeat"/>
    <property type="match status" value="1"/>
</dbReference>
<proteinExistence type="predicted"/>
<dbReference type="Gramene" id="Psat03G0511500-T1">
    <property type="protein sequence ID" value="KAI5430858.1"/>
    <property type="gene ID" value="KIW84_035115"/>
</dbReference>
<name>A0A9D4Y0E2_PEA</name>
<gene>
    <name evidence="1" type="ORF">KIW84_035115</name>
</gene>
<sequence>MKAGHEERYRWYLSKPGKNLLAAIHQQNQPAQLSPTCINPAEKKSSLSASATKMPQSDGNVLQFENGYVVETVVEGNEIGVIPYRVRVFAEDGELFAVDETNSNIVRITPPLSQYSRGRLVAGSFQGYTDHVDVKPSDARFNHPKGITMDDKGNVYVANTQNLQLERLEMLVLQPPLEESQTTTVITNLVQFPAQISLRLLVLFWLDTRHAFIQHDNKQEANTNVSHHLQEYQLATNQEISKVSDLQIQEPAVPCRQCEQESMCAREMPLNTWFVSVVATCYKSSICCKPNPNVYNINPKLQPAKTAEAPH</sequence>
<dbReference type="Proteomes" id="UP001058974">
    <property type="component" value="Chromosome 3"/>
</dbReference>
<evidence type="ECO:0000313" key="1">
    <source>
        <dbReference type="EMBL" id="KAI5430858.1"/>
    </source>
</evidence>
<dbReference type="AlphaFoldDB" id="A0A9D4Y0E2"/>
<dbReference type="Gene3D" id="2.120.10.30">
    <property type="entry name" value="TolB, C-terminal domain"/>
    <property type="match status" value="1"/>
</dbReference>
<accession>A0A9D4Y0E2</accession>
<protein>
    <submittedName>
        <fullName evidence="1">Uncharacterized protein</fullName>
    </submittedName>
</protein>
<keyword evidence="2" id="KW-1185">Reference proteome</keyword>
<comment type="caution">
    <text evidence="1">The sequence shown here is derived from an EMBL/GenBank/DDBJ whole genome shotgun (WGS) entry which is preliminary data.</text>
</comment>
<organism evidence="1 2">
    <name type="scientific">Pisum sativum</name>
    <name type="common">Garden pea</name>
    <name type="synonym">Lathyrus oleraceus</name>
    <dbReference type="NCBI Taxonomy" id="3888"/>
    <lineage>
        <taxon>Eukaryota</taxon>
        <taxon>Viridiplantae</taxon>
        <taxon>Streptophyta</taxon>
        <taxon>Embryophyta</taxon>
        <taxon>Tracheophyta</taxon>
        <taxon>Spermatophyta</taxon>
        <taxon>Magnoliopsida</taxon>
        <taxon>eudicotyledons</taxon>
        <taxon>Gunneridae</taxon>
        <taxon>Pentapetalae</taxon>
        <taxon>rosids</taxon>
        <taxon>fabids</taxon>
        <taxon>Fabales</taxon>
        <taxon>Fabaceae</taxon>
        <taxon>Papilionoideae</taxon>
        <taxon>50 kb inversion clade</taxon>
        <taxon>NPAAA clade</taxon>
        <taxon>Hologalegina</taxon>
        <taxon>IRL clade</taxon>
        <taxon>Fabeae</taxon>
        <taxon>Lathyrus</taxon>
    </lineage>
</organism>
<evidence type="ECO:0000313" key="2">
    <source>
        <dbReference type="Proteomes" id="UP001058974"/>
    </source>
</evidence>
<dbReference type="PANTHER" id="PTHR13833:SF73">
    <property type="entry name" value="NHL DOMAIN-CONTAINING PROTEIN"/>
    <property type="match status" value="1"/>
</dbReference>